<proteinExistence type="inferred from homology"/>
<dbReference type="AlphaFoldDB" id="A0A166LYA1"/>
<evidence type="ECO:0000313" key="2">
    <source>
        <dbReference type="EMBL" id="KZL64067.1"/>
    </source>
</evidence>
<protein>
    <submittedName>
        <fullName evidence="2">Division cycle 123 protein</fullName>
    </submittedName>
</protein>
<dbReference type="Proteomes" id="UP000076584">
    <property type="component" value="Unassembled WGS sequence"/>
</dbReference>
<accession>A0A166LYA1</accession>
<dbReference type="GO" id="GO:0005737">
    <property type="term" value="C:cytoplasm"/>
    <property type="evidence" value="ECO:0007669"/>
    <property type="project" value="TreeGrafter"/>
</dbReference>
<comment type="caution">
    <text evidence="2">The sequence shown here is derived from an EMBL/GenBank/DDBJ whole genome shotgun (WGS) entry which is preliminary data.</text>
</comment>
<dbReference type="EMBL" id="LFIW01002711">
    <property type="protein sequence ID" value="KZL64067.1"/>
    <property type="molecule type" value="Genomic_DNA"/>
</dbReference>
<reference evidence="2 3" key="1">
    <citation type="submission" date="2015-06" db="EMBL/GenBank/DDBJ databases">
        <title>Survival trade-offs in plant roots during colonization by closely related pathogenic and mutualistic fungi.</title>
        <authorList>
            <person name="Hacquard S."/>
            <person name="Kracher B."/>
            <person name="Hiruma K."/>
            <person name="Weinman A."/>
            <person name="Muench P."/>
            <person name="Garrido Oter R."/>
            <person name="Ver Loren van Themaat E."/>
            <person name="Dallerey J.-F."/>
            <person name="Damm U."/>
            <person name="Henrissat B."/>
            <person name="Lespinet O."/>
            <person name="Thon M."/>
            <person name="Kemen E."/>
            <person name="McHardy A.C."/>
            <person name="Schulze-Lefert P."/>
            <person name="O'Connell R.J."/>
        </authorList>
    </citation>
    <scope>NUCLEOTIDE SEQUENCE [LARGE SCALE GENOMIC DNA]</scope>
    <source>
        <strain evidence="2 3">MAFF 238704</strain>
    </source>
</reference>
<evidence type="ECO:0000256" key="1">
    <source>
        <dbReference type="ARBA" id="ARBA00011047"/>
    </source>
</evidence>
<organism evidence="2 3">
    <name type="scientific">Colletotrichum incanum</name>
    <name type="common">Soybean anthracnose fungus</name>
    <dbReference type="NCBI Taxonomy" id="1573173"/>
    <lineage>
        <taxon>Eukaryota</taxon>
        <taxon>Fungi</taxon>
        <taxon>Dikarya</taxon>
        <taxon>Ascomycota</taxon>
        <taxon>Pezizomycotina</taxon>
        <taxon>Sordariomycetes</taxon>
        <taxon>Hypocreomycetidae</taxon>
        <taxon>Glomerellales</taxon>
        <taxon>Glomerellaceae</taxon>
        <taxon>Colletotrichum</taxon>
        <taxon>Colletotrichum spaethianum species complex</taxon>
    </lineage>
</organism>
<dbReference type="PANTHER" id="PTHR15323">
    <property type="entry name" value="D123 PROTEIN"/>
    <property type="match status" value="1"/>
</dbReference>
<evidence type="ECO:0000313" key="3">
    <source>
        <dbReference type="Proteomes" id="UP000076584"/>
    </source>
</evidence>
<keyword evidence="3" id="KW-1185">Reference proteome</keyword>
<comment type="similarity">
    <text evidence="1">Belongs to the CDC123 family.</text>
</comment>
<dbReference type="InterPro" id="IPR009772">
    <property type="entry name" value="CDC123"/>
</dbReference>
<dbReference type="PANTHER" id="PTHR15323:SF6">
    <property type="entry name" value="CELL DIVISION CYCLE PROTEIN 123 HOMOLOG"/>
    <property type="match status" value="1"/>
</dbReference>
<name>A0A166LYA1_COLIC</name>
<dbReference type="Pfam" id="PF07065">
    <property type="entry name" value="D123"/>
    <property type="match status" value="1"/>
</dbReference>
<gene>
    <name evidence="2" type="ORF">CI238_04445</name>
</gene>
<sequence length="229" mass="26251">MYRYEDIRSLDHLSEWRCYVYKNAMVAVSQSKFYQPNHAGITNEALRLLVAQACRLWSDISSEVEFESYVLDVYAEVRKPNFEVKLIEINPWGSHFGSGSLLFHWLDDTEILEPHKPNGATVVRLVEGGESPVLTRNEAYRIGREGIGENELGCLQDRGLEWVLEDVTHAKFMALPLLDRNSGFTTRKDELELFLHQRDGGPAKVLLRDHPRFAKLKKAYEAAVGDQKE</sequence>